<sequence length="262" mass="30143">MWSPEESINHAIFECPPALQTWALALSLHHQIFFLPPAYTRIWTTCSGEDPISIIGEEDCDPFPWIIWFIWKARNEKLFRGIDRDPLGTVRHAEAECRAWHQANTKAPQPSTAGTQARRLRDVCIVDGSWHQDQTLSGYGWIWLDSEGNQRLLGLHNQPRRISPLHTELEALLWAMQCVAQHSNAQAFGTDCQDVIKMIEKPEDWPKFSTELQEFSRLQSLFSHFSLSFLPRSFVTKADHLARQARLFTRPLSLLVVLFRGG</sequence>
<organism evidence="2 3">
    <name type="scientific">Microthlaspi erraticum</name>
    <dbReference type="NCBI Taxonomy" id="1685480"/>
    <lineage>
        <taxon>Eukaryota</taxon>
        <taxon>Viridiplantae</taxon>
        <taxon>Streptophyta</taxon>
        <taxon>Embryophyta</taxon>
        <taxon>Tracheophyta</taxon>
        <taxon>Spermatophyta</taxon>
        <taxon>Magnoliopsida</taxon>
        <taxon>eudicotyledons</taxon>
        <taxon>Gunneridae</taxon>
        <taxon>Pentapetalae</taxon>
        <taxon>rosids</taxon>
        <taxon>malvids</taxon>
        <taxon>Brassicales</taxon>
        <taxon>Brassicaceae</taxon>
        <taxon>Coluteocarpeae</taxon>
        <taxon>Microthlaspi</taxon>
    </lineage>
</organism>
<dbReference type="OrthoDB" id="1100063at2759"/>
<dbReference type="CDD" id="cd06222">
    <property type="entry name" value="RNase_H_like"/>
    <property type="match status" value="1"/>
</dbReference>
<evidence type="ECO:0000313" key="2">
    <source>
        <dbReference type="EMBL" id="CAA7031305.1"/>
    </source>
</evidence>
<dbReference type="SUPFAM" id="SSF53098">
    <property type="entry name" value="Ribonuclease H-like"/>
    <property type="match status" value="1"/>
</dbReference>
<protein>
    <recommendedName>
        <fullName evidence="1">RNase H type-1 domain-containing protein</fullName>
    </recommendedName>
</protein>
<accession>A0A6D2IQB8</accession>
<name>A0A6D2IQB8_9BRAS</name>
<dbReference type="Pfam" id="PF13456">
    <property type="entry name" value="RVT_3"/>
    <property type="match status" value="1"/>
</dbReference>
<dbReference type="PANTHER" id="PTHR34146:SF3">
    <property type="entry name" value="POLYNUCLEOTIDYL TRANSFERASE, RIBONUCLEASE H-LIKE SUPERFAMILY PROTEIN"/>
    <property type="match status" value="1"/>
</dbReference>
<dbReference type="InterPro" id="IPR044730">
    <property type="entry name" value="RNase_H-like_dom_plant"/>
</dbReference>
<dbReference type="Proteomes" id="UP000467841">
    <property type="component" value="Unassembled WGS sequence"/>
</dbReference>
<dbReference type="InterPro" id="IPR036397">
    <property type="entry name" value="RNaseH_sf"/>
</dbReference>
<reference evidence="2" key="1">
    <citation type="submission" date="2020-01" db="EMBL/GenBank/DDBJ databases">
        <authorList>
            <person name="Mishra B."/>
        </authorList>
    </citation>
    <scope>NUCLEOTIDE SEQUENCE [LARGE SCALE GENOMIC DNA]</scope>
</reference>
<dbReference type="InterPro" id="IPR012337">
    <property type="entry name" value="RNaseH-like_sf"/>
</dbReference>
<evidence type="ECO:0000313" key="3">
    <source>
        <dbReference type="Proteomes" id="UP000467841"/>
    </source>
</evidence>
<dbReference type="Gene3D" id="3.30.420.10">
    <property type="entry name" value="Ribonuclease H-like superfamily/Ribonuclease H"/>
    <property type="match status" value="1"/>
</dbReference>
<dbReference type="AlphaFoldDB" id="A0A6D2IQB8"/>
<keyword evidence="3" id="KW-1185">Reference proteome</keyword>
<dbReference type="GO" id="GO:0004523">
    <property type="term" value="F:RNA-DNA hybrid ribonuclease activity"/>
    <property type="evidence" value="ECO:0007669"/>
    <property type="project" value="InterPro"/>
</dbReference>
<comment type="caution">
    <text evidence="2">The sequence shown here is derived from an EMBL/GenBank/DDBJ whole genome shotgun (WGS) entry which is preliminary data.</text>
</comment>
<dbReference type="InterPro" id="IPR002156">
    <property type="entry name" value="RNaseH_domain"/>
</dbReference>
<evidence type="ECO:0000259" key="1">
    <source>
        <dbReference type="Pfam" id="PF13456"/>
    </source>
</evidence>
<proteinExistence type="predicted"/>
<dbReference type="GO" id="GO:0003676">
    <property type="term" value="F:nucleic acid binding"/>
    <property type="evidence" value="ECO:0007669"/>
    <property type="project" value="InterPro"/>
</dbReference>
<gene>
    <name evidence="2" type="ORF">MERR_LOCUS18540</name>
</gene>
<dbReference type="PANTHER" id="PTHR34146">
    <property type="entry name" value="POLYNUCLEOTIDYL TRANSFERASE, RIBONUCLEASE H-LIKE SUPERFAMILY PROTEIN-RELATED"/>
    <property type="match status" value="1"/>
</dbReference>
<dbReference type="EMBL" id="CACVBM020001107">
    <property type="protein sequence ID" value="CAA7031305.1"/>
    <property type="molecule type" value="Genomic_DNA"/>
</dbReference>
<feature type="domain" description="RNase H type-1" evidence="1">
    <location>
        <begin position="126"/>
        <end position="245"/>
    </location>
</feature>